<dbReference type="EMBL" id="SNRW01000572">
    <property type="protein sequence ID" value="KAA6400372.1"/>
    <property type="molecule type" value="Genomic_DNA"/>
</dbReference>
<evidence type="ECO:0000313" key="2">
    <source>
        <dbReference type="Proteomes" id="UP000324800"/>
    </source>
</evidence>
<accession>A0A5J4X0W5</accession>
<dbReference type="Proteomes" id="UP000324800">
    <property type="component" value="Unassembled WGS sequence"/>
</dbReference>
<sequence length="113" mass="13031">MAFDLLTDGDQVLTVEKFAAKTRDFHVHNFRELIGEKNYLSFEELRDFLLLNDRLGSDDAMMLSMKFLDPQNTGFVDMKIVKNFLEKTLNVELSAKDLEEIIKQHAAILRPAP</sequence>
<dbReference type="InterPro" id="IPR011992">
    <property type="entry name" value="EF-hand-dom_pair"/>
</dbReference>
<dbReference type="AlphaFoldDB" id="A0A5J4X0W5"/>
<evidence type="ECO:0008006" key="3">
    <source>
        <dbReference type="Google" id="ProtNLM"/>
    </source>
</evidence>
<proteinExistence type="predicted"/>
<evidence type="ECO:0000313" key="1">
    <source>
        <dbReference type="EMBL" id="KAA6400372.1"/>
    </source>
</evidence>
<reference evidence="1 2" key="1">
    <citation type="submission" date="2019-03" db="EMBL/GenBank/DDBJ databases">
        <title>Single cell metagenomics reveals metabolic interactions within the superorganism composed of flagellate Streblomastix strix and complex community of Bacteroidetes bacteria on its surface.</title>
        <authorList>
            <person name="Treitli S.C."/>
            <person name="Kolisko M."/>
            <person name="Husnik F."/>
            <person name="Keeling P."/>
            <person name="Hampl V."/>
        </authorList>
    </citation>
    <scope>NUCLEOTIDE SEQUENCE [LARGE SCALE GENOMIC DNA]</scope>
    <source>
        <strain evidence="1">ST1C</strain>
    </source>
</reference>
<name>A0A5J4X0W5_9EUKA</name>
<protein>
    <recommendedName>
        <fullName evidence="3">EF-hand domain-containing protein</fullName>
    </recommendedName>
</protein>
<comment type="caution">
    <text evidence="1">The sequence shown here is derived from an EMBL/GenBank/DDBJ whole genome shotgun (WGS) entry which is preliminary data.</text>
</comment>
<dbReference type="OrthoDB" id="26525at2759"/>
<dbReference type="SUPFAM" id="SSF47473">
    <property type="entry name" value="EF-hand"/>
    <property type="match status" value="1"/>
</dbReference>
<gene>
    <name evidence="1" type="ORF">EZS28_004097</name>
</gene>
<organism evidence="1 2">
    <name type="scientific">Streblomastix strix</name>
    <dbReference type="NCBI Taxonomy" id="222440"/>
    <lineage>
        <taxon>Eukaryota</taxon>
        <taxon>Metamonada</taxon>
        <taxon>Preaxostyla</taxon>
        <taxon>Oxymonadida</taxon>
        <taxon>Streblomastigidae</taxon>
        <taxon>Streblomastix</taxon>
    </lineage>
</organism>